<dbReference type="InterPro" id="IPR036514">
    <property type="entry name" value="SGNH_hydro_sf"/>
</dbReference>
<dbReference type="Proteomes" id="UP001219389">
    <property type="component" value="Unassembled WGS sequence"/>
</dbReference>
<reference evidence="4" key="2">
    <citation type="submission" date="2022-10" db="EMBL/GenBank/DDBJ databases">
        <title>Human gut microbiome strain richness.</title>
        <authorList>
            <person name="Chen-Liaw A."/>
        </authorList>
    </citation>
    <scope>NUCLEOTIDE SEQUENCE</scope>
    <source>
        <strain evidence="4">BSD2780120875st1_E1_BSD2780120875_150330</strain>
    </source>
</reference>
<name>A0A139KTE6_BACOV</name>
<dbReference type="Gene3D" id="2.60.40.1080">
    <property type="match status" value="1"/>
</dbReference>
<organism evidence="2 6">
    <name type="scientific">Bacteroides ovatus</name>
    <dbReference type="NCBI Taxonomy" id="28116"/>
    <lineage>
        <taxon>Bacteria</taxon>
        <taxon>Pseudomonadati</taxon>
        <taxon>Bacteroidota</taxon>
        <taxon>Bacteroidia</taxon>
        <taxon>Bacteroidales</taxon>
        <taxon>Bacteroidaceae</taxon>
        <taxon>Bacteroides</taxon>
    </lineage>
</organism>
<dbReference type="EMBL" id="JAQNZF010000006">
    <property type="protein sequence ID" value="MDC2741835.1"/>
    <property type="molecule type" value="Genomic_DNA"/>
</dbReference>
<dbReference type="AlphaFoldDB" id="A0A139KTE6"/>
<dbReference type="RefSeq" id="WP_004311198.1">
    <property type="nucleotide sequence ID" value="NZ_CAAKNR010000210.1"/>
</dbReference>
<dbReference type="GO" id="GO:0016788">
    <property type="term" value="F:hydrolase activity, acting on ester bonds"/>
    <property type="evidence" value="ECO:0007669"/>
    <property type="project" value="UniProtKB-ARBA"/>
</dbReference>
<evidence type="ECO:0000313" key="2">
    <source>
        <dbReference type="EMBL" id="KAA4661758.1"/>
    </source>
</evidence>
<evidence type="ECO:0000259" key="1">
    <source>
        <dbReference type="Pfam" id="PF16227"/>
    </source>
</evidence>
<dbReference type="Pfam" id="PF16227">
    <property type="entry name" value="DUF4886"/>
    <property type="match status" value="1"/>
</dbReference>
<dbReference type="EMBL" id="VWFC01000008">
    <property type="protein sequence ID" value="KAB1327686.1"/>
    <property type="molecule type" value="Genomic_DNA"/>
</dbReference>
<dbReference type="InterPro" id="IPR032616">
    <property type="entry name" value="DUF4886"/>
</dbReference>
<sequence length="606" mass="65928">MIKHFRIKNNFLLSGLFFLVTLFSVGSSLVSCSDSEKIVTQTEEKIVYVDGNWMVVASKEVTVMTGESVTLNVSVGGEEELKPEYTCTSKDANIATVAVSEDNNSIIITGVADGSTAISIECPTNTKPLVATIPVTVKQNAIRILAIGNSFSQDAVEQYLYELAEAAGYELIIGNMYIGGCDLDKHWANFQSDAAAYEYRKIVKGEKVGKTGYKLSQGLADENWDYISLQQASGKSGKYETYTVLADLIAGIKERCPKAKLLWHQTWAYASSSTHESFPDYDSNQMTMYSSIVTAARQAMTNHTDLSLLIPSGTAIQNGRTSFLGDAFNRDGYHLEVTYGRYTAACTWFEMITGQNVVGNPYAPETIDPQVVKIAQNAAHYAVQKPDEVTDLVDFKQPEISDTDLKAPIYIDFGPTSLSATPWNNITSHQESSTTSWIKDVENNYTNIGVRVLDGFTATHAGVGSEPASPVTVDGVEFPLTAWKDGLLVKGEKNQGDVGPGRIEISQLDVARKYNFTILAIRFNGSKDARISSYKLVGKTESAVKEVKTGIKDAASFAAANFEEYIAKFENVEPDSEGKVIVEVKGLDTGSAAEGHINALCISLAK</sequence>
<protein>
    <submittedName>
        <fullName evidence="2">DUF4886 domain-containing protein</fullName>
    </submittedName>
</protein>
<gene>
    <name evidence="3" type="ORF">F3B53_09440</name>
    <name evidence="2" type="ORF">F3B98_21915</name>
    <name evidence="4" type="ORF">PO382_06320</name>
</gene>
<evidence type="ECO:0000313" key="5">
    <source>
        <dbReference type="Proteomes" id="UP000375690"/>
    </source>
</evidence>
<accession>A0A139KTE6</accession>
<evidence type="ECO:0000313" key="4">
    <source>
        <dbReference type="EMBL" id="MDC2741835.1"/>
    </source>
</evidence>
<dbReference type="PROSITE" id="PS51257">
    <property type="entry name" value="PROKAR_LIPOPROTEIN"/>
    <property type="match status" value="1"/>
</dbReference>
<evidence type="ECO:0000313" key="3">
    <source>
        <dbReference type="EMBL" id="KAB1327686.1"/>
    </source>
</evidence>
<reference evidence="5 6" key="1">
    <citation type="journal article" date="2019" name="Nat. Med.">
        <title>A library of human gut bacterial isolates paired with longitudinal multiomics data enables mechanistic microbiome research.</title>
        <authorList>
            <person name="Poyet M."/>
            <person name="Groussin M."/>
            <person name="Gibbons S.M."/>
            <person name="Avila-Pacheco J."/>
            <person name="Jiang X."/>
            <person name="Kearney S.M."/>
            <person name="Perrotta A.R."/>
            <person name="Berdy B."/>
            <person name="Zhao S."/>
            <person name="Lieberman T.D."/>
            <person name="Swanson P.K."/>
            <person name="Smith M."/>
            <person name="Roesemann S."/>
            <person name="Alexander J.E."/>
            <person name="Rich S.A."/>
            <person name="Livny J."/>
            <person name="Vlamakis H."/>
            <person name="Clish C."/>
            <person name="Bullock K."/>
            <person name="Deik A."/>
            <person name="Scott J."/>
            <person name="Pierce K.A."/>
            <person name="Xavier R.J."/>
            <person name="Alm E.J."/>
        </authorList>
    </citation>
    <scope>NUCLEOTIDE SEQUENCE [LARGE SCALE GENOMIC DNA]</scope>
    <source>
        <strain evidence="2 6">BIOML-A14</strain>
        <strain evidence="3 5">BIOML-A2</strain>
    </source>
</reference>
<dbReference type="Proteomes" id="UP000375690">
    <property type="component" value="Unassembled WGS sequence"/>
</dbReference>
<comment type="caution">
    <text evidence="2">The sequence shown here is derived from an EMBL/GenBank/DDBJ whole genome shotgun (WGS) entry which is preliminary data.</text>
</comment>
<proteinExistence type="predicted"/>
<evidence type="ECO:0000313" key="6">
    <source>
        <dbReference type="Proteomes" id="UP000435985"/>
    </source>
</evidence>
<dbReference type="Proteomes" id="UP000435985">
    <property type="component" value="Unassembled WGS sequence"/>
</dbReference>
<dbReference type="EMBL" id="VWFO01000036">
    <property type="protein sequence ID" value="KAA4661758.1"/>
    <property type="molecule type" value="Genomic_DNA"/>
</dbReference>
<feature type="domain" description="DUF4886" evidence="1">
    <location>
        <begin position="143"/>
        <end position="382"/>
    </location>
</feature>
<dbReference type="Gene3D" id="3.40.50.1110">
    <property type="entry name" value="SGNH hydrolase"/>
    <property type="match status" value="1"/>
</dbReference>